<evidence type="ECO:0000313" key="3">
    <source>
        <dbReference type="Proteomes" id="UP000253908"/>
    </source>
</evidence>
<keyword evidence="3" id="KW-1185">Reference proteome</keyword>
<keyword evidence="1" id="KW-0472">Membrane</keyword>
<feature type="transmembrane region" description="Helical" evidence="1">
    <location>
        <begin position="64"/>
        <end position="81"/>
    </location>
</feature>
<proteinExistence type="predicted"/>
<dbReference type="AlphaFoldDB" id="A0A345PCI9"/>
<name>A0A345PCI9_9BACI</name>
<accession>A0A345PCI9</accession>
<sequence>MTIGLILYELFSSIRGLELEPNWKNSVLTYQNASQSDIPVMVIFITLGLGIVGFVLLRKFRFPWLFIGIVVMLLGSVLAVWYDKFPIMNVLEILLIVSLLITKQFQVRKKQGEDRF</sequence>
<gene>
    <name evidence="2" type="ORF">CUC15_01405</name>
</gene>
<protein>
    <submittedName>
        <fullName evidence="2">Uncharacterized protein</fullName>
    </submittedName>
</protein>
<dbReference type="EMBL" id="CP024848">
    <property type="protein sequence ID" value="AXI07719.1"/>
    <property type="molecule type" value="Genomic_DNA"/>
</dbReference>
<feature type="transmembrane region" description="Helical" evidence="1">
    <location>
        <begin position="87"/>
        <end position="105"/>
    </location>
</feature>
<evidence type="ECO:0000256" key="1">
    <source>
        <dbReference type="SAM" id="Phobius"/>
    </source>
</evidence>
<reference evidence="3" key="1">
    <citation type="submission" date="2017-11" db="EMBL/GenBank/DDBJ databases">
        <authorList>
            <person name="Zhu W."/>
        </authorList>
    </citation>
    <scope>NUCLEOTIDE SEQUENCE [LARGE SCALE GENOMIC DNA]</scope>
    <source>
        <strain evidence="3">160</strain>
    </source>
</reference>
<keyword evidence="1" id="KW-0812">Transmembrane</keyword>
<dbReference type="OrthoDB" id="4331374at2"/>
<organism evidence="2 3">
    <name type="scientific">Oceanobacillus zhaokaii</name>
    <dbReference type="NCBI Taxonomy" id="2052660"/>
    <lineage>
        <taxon>Bacteria</taxon>
        <taxon>Bacillati</taxon>
        <taxon>Bacillota</taxon>
        <taxon>Bacilli</taxon>
        <taxon>Bacillales</taxon>
        <taxon>Bacillaceae</taxon>
        <taxon>Oceanobacillus</taxon>
    </lineage>
</organism>
<dbReference type="Proteomes" id="UP000253908">
    <property type="component" value="Chromosome"/>
</dbReference>
<feature type="transmembrane region" description="Helical" evidence="1">
    <location>
        <begin position="38"/>
        <end position="57"/>
    </location>
</feature>
<dbReference type="KEGG" id="ocn:CUC15_01405"/>
<dbReference type="RefSeq" id="WP_114915013.1">
    <property type="nucleotide sequence ID" value="NZ_CP024848.1"/>
</dbReference>
<evidence type="ECO:0000313" key="2">
    <source>
        <dbReference type="EMBL" id="AXI07719.1"/>
    </source>
</evidence>
<keyword evidence="1" id="KW-1133">Transmembrane helix</keyword>